<proteinExistence type="predicted"/>
<comment type="caution">
    <text evidence="1">The sequence shown here is derived from an EMBL/GenBank/DDBJ whole genome shotgun (WGS) entry which is preliminary data.</text>
</comment>
<gene>
    <name evidence="1" type="ORF">OQ279_01895</name>
</gene>
<protein>
    <recommendedName>
        <fullName evidence="3">DUF5017 domain-containing protein</fullName>
    </recommendedName>
</protein>
<dbReference type="Proteomes" id="UP001148482">
    <property type="component" value="Unassembled WGS sequence"/>
</dbReference>
<dbReference type="PROSITE" id="PS51257">
    <property type="entry name" value="PROKAR_LIPOPROTEIN"/>
    <property type="match status" value="1"/>
</dbReference>
<keyword evidence="2" id="KW-1185">Reference proteome</keyword>
<reference evidence="1" key="1">
    <citation type="submission" date="2022-11" db="EMBL/GenBank/DDBJ databases">
        <title>Salinimicrobium profundisediminis sp. nov., isolated from deep-sea sediment of the Mariana Trench.</title>
        <authorList>
            <person name="Fu H."/>
        </authorList>
    </citation>
    <scope>NUCLEOTIDE SEQUENCE</scope>
    <source>
        <strain evidence="1">MT39</strain>
    </source>
</reference>
<evidence type="ECO:0000313" key="2">
    <source>
        <dbReference type="Proteomes" id="UP001148482"/>
    </source>
</evidence>
<name>A0A9X3CUM1_9FLAO</name>
<accession>A0A9X3CUM1</accession>
<evidence type="ECO:0008006" key="3">
    <source>
        <dbReference type="Google" id="ProtNLM"/>
    </source>
</evidence>
<sequence>MKKLVYLLMMVIGATFTSCEPMDDVHAEIDEIIATDPLVGILEYTLTEEDYTAMGLKNEYFASVDSANIEITEYLGETYPLWGSKSLASITANVANPLIEVDEAVEYTVTEEDYVALGFDFKNFDSADDMVRFLSNKFPDAETGETVELTYEYYSGSTNTETKRFVKAQNTWFPAVLLEKGDYNEMGQRYANFSNREDAENLLPNFLKLRFPYALEGEKRAVIYDLHLGGGKTKEILQLLDFNGLKWTTTGGVIEMLLQYGHNGEVWEPDNTIIYTLTPADYTLTGNGKYGNFNYWDQDDYDAAFENIITVLEARFPEAEIGQKFLVYFIGYAGAPATYSVNVIVNDEGEFVLNE</sequence>
<organism evidence="1 2">
    <name type="scientific">Salinimicrobium profundisediminis</name>
    <dbReference type="NCBI Taxonomy" id="2994553"/>
    <lineage>
        <taxon>Bacteria</taxon>
        <taxon>Pseudomonadati</taxon>
        <taxon>Bacteroidota</taxon>
        <taxon>Flavobacteriia</taxon>
        <taxon>Flavobacteriales</taxon>
        <taxon>Flavobacteriaceae</taxon>
        <taxon>Salinimicrobium</taxon>
    </lineage>
</organism>
<dbReference type="RefSeq" id="WP_266068071.1">
    <property type="nucleotide sequence ID" value="NZ_JAPJDA010000002.1"/>
</dbReference>
<dbReference type="EMBL" id="JAPJDA010000002">
    <property type="protein sequence ID" value="MCX2836890.1"/>
    <property type="molecule type" value="Genomic_DNA"/>
</dbReference>
<evidence type="ECO:0000313" key="1">
    <source>
        <dbReference type="EMBL" id="MCX2836890.1"/>
    </source>
</evidence>
<dbReference type="AlphaFoldDB" id="A0A9X3CUM1"/>